<evidence type="ECO:0000313" key="2">
    <source>
        <dbReference type="EMBL" id="KAH0929102.1"/>
    </source>
</evidence>
<name>A0ABQ8DID1_BRANA</name>
<evidence type="ECO:0000313" key="3">
    <source>
        <dbReference type="Proteomes" id="UP000824890"/>
    </source>
</evidence>
<comment type="caution">
    <text evidence="2">The sequence shown here is derived from an EMBL/GenBank/DDBJ whole genome shotgun (WGS) entry which is preliminary data.</text>
</comment>
<accession>A0ABQ8DID1</accession>
<organism evidence="2 3">
    <name type="scientific">Brassica napus</name>
    <name type="common">Rape</name>
    <dbReference type="NCBI Taxonomy" id="3708"/>
    <lineage>
        <taxon>Eukaryota</taxon>
        <taxon>Viridiplantae</taxon>
        <taxon>Streptophyta</taxon>
        <taxon>Embryophyta</taxon>
        <taxon>Tracheophyta</taxon>
        <taxon>Spermatophyta</taxon>
        <taxon>Magnoliopsida</taxon>
        <taxon>eudicotyledons</taxon>
        <taxon>Gunneridae</taxon>
        <taxon>Pentapetalae</taxon>
        <taxon>rosids</taxon>
        <taxon>malvids</taxon>
        <taxon>Brassicales</taxon>
        <taxon>Brassicaceae</taxon>
        <taxon>Brassiceae</taxon>
        <taxon>Brassica</taxon>
    </lineage>
</organism>
<proteinExistence type="predicted"/>
<feature type="region of interest" description="Disordered" evidence="1">
    <location>
        <begin position="1"/>
        <end position="72"/>
    </location>
</feature>
<gene>
    <name evidence="2" type="ORF">HID58_014829</name>
</gene>
<evidence type="ECO:0000256" key="1">
    <source>
        <dbReference type="SAM" id="MobiDB-lite"/>
    </source>
</evidence>
<feature type="compositionally biased region" description="Polar residues" evidence="1">
    <location>
        <begin position="11"/>
        <end position="20"/>
    </location>
</feature>
<protein>
    <submittedName>
        <fullName evidence="2">Uncharacterized protein</fullName>
    </submittedName>
</protein>
<dbReference type="Proteomes" id="UP000824890">
    <property type="component" value="Unassembled WGS sequence"/>
</dbReference>
<reference evidence="2 3" key="1">
    <citation type="submission" date="2021-05" db="EMBL/GenBank/DDBJ databases">
        <title>Genome Assembly of Synthetic Allotetraploid Brassica napus Reveals Homoeologous Exchanges between Subgenomes.</title>
        <authorList>
            <person name="Davis J.T."/>
        </authorList>
    </citation>
    <scope>NUCLEOTIDE SEQUENCE [LARGE SCALE GENOMIC DNA]</scope>
    <source>
        <strain evidence="3">cv. Da-Ae</strain>
        <tissue evidence="2">Seedling</tissue>
    </source>
</reference>
<dbReference type="EMBL" id="JAGKQM010000004">
    <property type="protein sequence ID" value="KAH0929102.1"/>
    <property type="molecule type" value="Genomic_DNA"/>
</dbReference>
<sequence length="125" mass="14288">MRQGNRHLSETQEVNHSQAEAVQCSPKTGYATHGNSEDSEDFEANRRNNPELAIRMKSRRRGKTKEESMKVKNKYTGFLDLLQPRLRSREERHTPPPPFRTVAAEIQRHENKEAATTVEKEGGCG</sequence>
<keyword evidence="3" id="KW-1185">Reference proteome</keyword>